<dbReference type="InterPro" id="IPR050272">
    <property type="entry name" value="Isochorismatase-like_hydrls"/>
</dbReference>
<comment type="caution">
    <text evidence="3">The sequence shown here is derived from an EMBL/GenBank/DDBJ whole genome shotgun (WGS) entry which is preliminary data.</text>
</comment>
<dbReference type="InterPro" id="IPR000868">
    <property type="entry name" value="Isochorismatase-like_dom"/>
</dbReference>
<dbReference type="PANTHER" id="PTHR43540:SF1">
    <property type="entry name" value="ISOCHORISMATASE HYDROLASE"/>
    <property type="match status" value="1"/>
</dbReference>
<dbReference type="CDD" id="cd01014">
    <property type="entry name" value="nicotinamidase_related"/>
    <property type="match status" value="1"/>
</dbReference>
<dbReference type="InterPro" id="IPR036380">
    <property type="entry name" value="Isochorismatase-like_sf"/>
</dbReference>
<evidence type="ECO:0000256" key="1">
    <source>
        <dbReference type="ARBA" id="ARBA00022801"/>
    </source>
</evidence>
<keyword evidence="4" id="KW-1185">Reference proteome</keyword>
<sequence length="187" mass="20659">MTRALLLIDIQEGMDSPEWGSRNNLDAEHNASRLLSHFRQTHADVCHVRHLSTNPDSPLHPSRAGTSIKAEVAPMQQEPVFHKHTNSAFIGTALEEYLKQQRITGLVIAGLSTPQCISTSVRMAANLGFDVWLAHDACAAFAHHAIFDWAPHIPTLSAQDIHNAEVSMLHGEFCRARSTQAIIRAMT</sequence>
<dbReference type="SUPFAM" id="SSF52499">
    <property type="entry name" value="Isochorismatase-like hydrolases"/>
    <property type="match status" value="1"/>
</dbReference>
<dbReference type="RefSeq" id="WP_138016701.1">
    <property type="nucleotide sequence ID" value="NZ_SULI01000015.1"/>
</dbReference>
<protein>
    <submittedName>
        <fullName evidence="3">Cysteine hydrolase</fullName>
    </submittedName>
</protein>
<evidence type="ECO:0000313" key="4">
    <source>
        <dbReference type="Proteomes" id="UP000306575"/>
    </source>
</evidence>
<dbReference type="EMBL" id="SULI01000015">
    <property type="protein sequence ID" value="TKZ19213.1"/>
    <property type="molecule type" value="Genomic_DNA"/>
</dbReference>
<evidence type="ECO:0000259" key="2">
    <source>
        <dbReference type="Pfam" id="PF00857"/>
    </source>
</evidence>
<dbReference type="Proteomes" id="UP000306575">
    <property type="component" value="Unassembled WGS sequence"/>
</dbReference>
<keyword evidence="1 3" id="KW-0378">Hydrolase</keyword>
<organism evidence="3 4">
    <name type="scientific">Shimia litoralis</name>
    <dbReference type="NCBI Taxonomy" id="420403"/>
    <lineage>
        <taxon>Bacteria</taxon>
        <taxon>Pseudomonadati</taxon>
        <taxon>Pseudomonadota</taxon>
        <taxon>Alphaproteobacteria</taxon>
        <taxon>Rhodobacterales</taxon>
        <taxon>Roseobacteraceae</taxon>
    </lineage>
</organism>
<dbReference type="AlphaFoldDB" id="A0A4U7N1C5"/>
<dbReference type="Pfam" id="PF00857">
    <property type="entry name" value="Isochorismatase"/>
    <property type="match status" value="1"/>
</dbReference>
<dbReference type="OrthoDB" id="9794942at2"/>
<evidence type="ECO:0000313" key="3">
    <source>
        <dbReference type="EMBL" id="TKZ19213.1"/>
    </source>
</evidence>
<dbReference type="PANTHER" id="PTHR43540">
    <property type="entry name" value="PEROXYUREIDOACRYLATE/UREIDOACRYLATE AMIDOHYDROLASE-RELATED"/>
    <property type="match status" value="1"/>
</dbReference>
<feature type="domain" description="Isochorismatase-like" evidence="2">
    <location>
        <begin position="4"/>
        <end position="142"/>
    </location>
</feature>
<dbReference type="GO" id="GO:0016787">
    <property type="term" value="F:hydrolase activity"/>
    <property type="evidence" value="ECO:0007669"/>
    <property type="project" value="UniProtKB-KW"/>
</dbReference>
<accession>A0A4U7N1C5</accession>
<dbReference type="Gene3D" id="3.40.50.850">
    <property type="entry name" value="Isochorismatase-like"/>
    <property type="match status" value="1"/>
</dbReference>
<gene>
    <name evidence="3" type="ORF">FAP39_12305</name>
</gene>
<reference evidence="3 4" key="1">
    <citation type="submission" date="2019-04" db="EMBL/GenBank/DDBJ databases">
        <title>Genome sequence of Pelagicola litoralis CL-ES2.</title>
        <authorList>
            <person name="Cao J."/>
        </authorList>
    </citation>
    <scope>NUCLEOTIDE SEQUENCE [LARGE SCALE GENOMIC DNA]</scope>
    <source>
        <strain evidence="3 4">CL-ES2</strain>
    </source>
</reference>
<name>A0A4U7N1C5_9RHOB</name>
<proteinExistence type="predicted"/>